<organism evidence="4 5">
    <name type="scientific">Actinoplanes teichomyceticus</name>
    <dbReference type="NCBI Taxonomy" id="1867"/>
    <lineage>
        <taxon>Bacteria</taxon>
        <taxon>Bacillati</taxon>
        <taxon>Actinomycetota</taxon>
        <taxon>Actinomycetes</taxon>
        <taxon>Micromonosporales</taxon>
        <taxon>Micromonosporaceae</taxon>
        <taxon>Actinoplanes</taxon>
    </lineage>
</organism>
<feature type="domain" description="Prokaryotic pPIWI-RE MID" evidence="3">
    <location>
        <begin position="455"/>
        <end position="582"/>
    </location>
</feature>
<dbReference type="AlphaFoldDB" id="A0A561VH13"/>
<dbReference type="InterPro" id="IPR025085">
    <property type="entry name" value="pPIWI_RE_X"/>
</dbReference>
<keyword evidence="5" id="KW-1185">Reference proteome</keyword>
<dbReference type="Pfam" id="PF13032">
    <property type="entry name" value="RNaseH_pPIWI_RE"/>
    <property type="match status" value="1"/>
</dbReference>
<accession>A0A561VH13</accession>
<name>A0A561VH13_ACTTI</name>
<feature type="domain" description="pPIWI-RE RNaseH" evidence="1">
    <location>
        <begin position="595"/>
        <end position="886"/>
    </location>
</feature>
<evidence type="ECO:0000313" key="4">
    <source>
        <dbReference type="EMBL" id="TWG10897.1"/>
    </source>
</evidence>
<gene>
    <name evidence="4" type="ORF">FHX34_107395</name>
</gene>
<dbReference type="Pfam" id="PF13111">
    <property type="entry name" value="pPIWI_RE_X"/>
    <property type="match status" value="1"/>
</dbReference>
<feature type="domain" description="pPIWI-RE module N-terminal" evidence="2">
    <location>
        <begin position="9"/>
        <end position="412"/>
    </location>
</feature>
<dbReference type="Pfam" id="PF18157">
    <property type="entry name" value="MID_pPIWI_RE"/>
    <property type="match status" value="1"/>
</dbReference>
<evidence type="ECO:0000259" key="3">
    <source>
        <dbReference type="Pfam" id="PF18157"/>
    </source>
</evidence>
<dbReference type="InterPro" id="IPR040496">
    <property type="entry name" value="MID_pPIWI_RE"/>
</dbReference>
<proteinExistence type="predicted"/>
<comment type="caution">
    <text evidence="4">The sequence shown here is derived from an EMBL/GenBank/DDBJ whole genome shotgun (WGS) entry which is preliminary data.</text>
</comment>
<evidence type="ECO:0000313" key="5">
    <source>
        <dbReference type="Proteomes" id="UP000320239"/>
    </source>
</evidence>
<protein>
    <submittedName>
        <fullName evidence="4">Uncharacterized protein DUF3893</fullName>
    </submittedName>
</protein>
<sequence length="894" mass="100012">MYQLLRPTAYEPDPDFAPWEEDLHVIAFSEQWRTQLLQLDRLRHPKRDRPFTPHVKQLNALLRAMAPGVVATGRHAGTNSEVPWIYALSPVPEDVVAPLVTAWVLGGYADEERAIEVLGAMYDTVPAWTTDRVQLGSAALSSGGTAVPERRLYSLVPDVLAARLAARRYRPAGLDRDIRFRVVDRDQGTQLVSWPPQRYAAKGREWFYSASITITLHTAPFRPGYRVHVESGIRRWTTNSAIDVFGSQPVGVMLDVPLPWAEATNMRAARLITHQIGYRRDLRRVDWLRYSPAHLLPDLDIMRTFPDAMDIIREPRTWLEGRDAVAAGVIHRNGRTDHEVEAGFFPGERALLDGWVEEGLRPLLRRAPDLERTLETHKPQLFKKPPKSADSEVQTAATQTIAAARREALAACLAGKPLNIDILWQFSTTRKQLLAALADVLGFPARTDHDQHDQEWHFRGLHIRIRSAELGKLGAALDLSRRGGLTAAATLGEGIRARQAAVAERFESNPDGTSITFAEINPKKLYPDDSDPKFALRLGFAATGRLTKFLVAEKTAGEIPPDKLRWTVLDGLRQLGAVTVPDRRVGAAIPEDLQYVALWVVRRRRGGPTRTAGEQLVAVRMRPGDDPHPITGWDEDRKDWVPYPQLLLKLARQVEVVAADDDNRHGHQERTPQEQREDIERHIRNILFRIRAEPTLLLGNAANLRSSWQWLSNGSLTIDQLGFGGDEPQRVAVYGPDLRFVLTRDSAGRGEVPQWYAPSHGERSAGLTTGLWRETDGLADNRVFVSLTDKPHTAKQPNGTMKLGPHPDWPKGPSVHAWNPQYLELLVVGCLSEKALADAGRDGIEPDQPSSWAAVAHQLRFHDDYVPLARPLPMHLAKLAEDYVLPVPPEEAEG</sequence>
<dbReference type="InterPro" id="IPR024996">
    <property type="entry name" value="RNaseH_pPIWI_RE"/>
</dbReference>
<evidence type="ECO:0000259" key="1">
    <source>
        <dbReference type="Pfam" id="PF13032"/>
    </source>
</evidence>
<dbReference type="Proteomes" id="UP000320239">
    <property type="component" value="Unassembled WGS sequence"/>
</dbReference>
<evidence type="ECO:0000259" key="2">
    <source>
        <dbReference type="Pfam" id="PF13111"/>
    </source>
</evidence>
<dbReference type="RefSeq" id="WP_164465827.1">
    <property type="nucleotide sequence ID" value="NZ_BOMX01000062.1"/>
</dbReference>
<dbReference type="EMBL" id="VIWY01000007">
    <property type="protein sequence ID" value="TWG10897.1"/>
    <property type="molecule type" value="Genomic_DNA"/>
</dbReference>
<reference evidence="4 5" key="1">
    <citation type="submission" date="2019-06" db="EMBL/GenBank/DDBJ databases">
        <title>Sequencing the genomes of 1000 actinobacteria strains.</title>
        <authorList>
            <person name="Klenk H.-P."/>
        </authorList>
    </citation>
    <scope>NUCLEOTIDE SEQUENCE [LARGE SCALE GENOMIC DNA]</scope>
    <source>
        <strain evidence="4 5">DSM 43866</strain>
    </source>
</reference>